<evidence type="ECO:0000313" key="3">
    <source>
        <dbReference type="Proteomes" id="UP000621455"/>
    </source>
</evidence>
<dbReference type="Pfam" id="PF08707">
    <property type="entry name" value="PriCT_2"/>
    <property type="match status" value="1"/>
</dbReference>
<dbReference type="InterPro" id="IPR025048">
    <property type="entry name" value="DUF3987"/>
</dbReference>
<organism evidence="2 3">
    <name type="scientific">Massilia frigida</name>
    <dbReference type="NCBI Taxonomy" id="2609281"/>
    <lineage>
        <taxon>Bacteria</taxon>
        <taxon>Pseudomonadati</taxon>
        <taxon>Pseudomonadota</taxon>
        <taxon>Betaproteobacteria</taxon>
        <taxon>Burkholderiales</taxon>
        <taxon>Oxalobacteraceae</taxon>
        <taxon>Telluria group</taxon>
        <taxon>Massilia</taxon>
    </lineage>
</organism>
<dbReference type="EMBL" id="WHJG01000001">
    <property type="protein sequence ID" value="NHZ78029.1"/>
    <property type="molecule type" value="Genomic_DNA"/>
</dbReference>
<keyword evidence="3" id="KW-1185">Reference proteome</keyword>
<dbReference type="Proteomes" id="UP000621455">
    <property type="component" value="Unassembled WGS sequence"/>
</dbReference>
<evidence type="ECO:0000313" key="2">
    <source>
        <dbReference type="EMBL" id="NHZ78029.1"/>
    </source>
</evidence>
<dbReference type="SMART" id="SM00943">
    <property type="entry name" value="Prim-Pol"/>
    <property type="match status" value="1"/>
</dbReference>
<dbReference type="InterPro" id="IPR014819">
    <property type="entry name" value="PriCT_2"/>
</dbReference>
<gene>
    <name evidence="2" type="ORF">F2P44_01780</name>
</gene>
<reference evidence="2 3" key="1">
    <citation type="submission" date="2019-10" db="EMBL/GenBank/DDBJ databases">
        <title>Taxonomy of Antarctic Massilia spp.: description of Massilia rubra sp. nov., Massilia aquatica sp. nov., Massilia mucilaginosa sp. nov., Massilia frigida sp. nov. isolated from streams, lakes and regoliths.</title>
        <authorList>
            <person name="Holochova P."/>
            <person name="Sedlacek I."/>
            <person name="Kralova S."/>
            <person name="Maslanova I."/>
            <person name="Busse H.-J."/>
            <person name="Stankova E."/>
            <person name="Vrbovska V."/>
            <person name="Kovarovic V."/>
            <person name="Bartak M."/>
            <person name="Svec P."/>
            <person name="Pantucek R."/>
        </authorList>
    </citation>
    <scope>NUCLEOTIDE SEQUENCE [LARGE SCALE GENOMIC DNA]</scope>
    <source>
        <strain evidence="2 3">CCM 8695</strain>
    </source>
</reference>
<dbReference type="Pfam" id="PF13148">
    <property type="entry name" value="DUF3987"/>
    <property type="match status" value="1"/>
</dbReference>
<proteinExistence type="predicted"/>
<dbReference type="SUPFAM" id="SSF56747">
    <property type="entry name" value="Prim-pol domain"/>
    <property type="match status" value="1"/>
</dbReference>
<protein>
    <submittedName>
        <fullName evidence="2">DUF3987 domain-containing protein</fullName>
    </submittedName>
</protein>
<accession>A0ABX0N556</accession>
<feature type="domain" description="DNA primase/polymerase bifunctional N-terminal" evidence="1">
    <location>
        <begin position="130"/>
        <end position="313"/>
    </location>
</feature>
<evidence type="ECO:0000259" key="1">
    <source>
        <dbReference type="SMART" id="SM00943"/>
    </source>
</evidence>
<sequence length="933" mass="100810">MGVLRGWANPSGAHQRSPRMARCRLAARTSGRECQMTAACDADLAHAVEIPVMPVPAAESRANIPSTPDAVRAPLVSAKAVAVDDSCGSDPATAANLEPMPTLIAEPVAGASEVSVPKMNPAANPAFDFAMKFAARGVAVFPLFGFDGKNCSCGKPTGSPNCTPGKHPRQLASFRGASINTATITSWFTYYGPVNYGIATGREIGTSGKMVVVVDIDAYKLEAAHTLDELERAGYFFPETAEVLTGGGGRHLYYVADAGSQFDKTLGPGIDMKGIGGYVVGPGSMHASGSRYEWEASSDLFEGQEIAPLPNWIYEKFGKKPAGVTPATRSDSPMARPAADVSEEEMAEYRADLEHISPENYSTWCTVLMALKNRSNSDQMFELADRWSKKAGYKDVGDVRKKWEHVSADGGVTITSLKRLAGHERTKGTDLSMIMDEPRRAPEVFAAPEWAEPEQIAAYAPAIDYPLDALPTIMQDAVIEVQDFTRAPMALVACSALASLSVAAQGLYDVQRDVGLNGPVSLYIIAIAESGERKSTLDNFFIKPARDFEDACAIAAKPERLKFETDVQAWDAKNKGILEKIVQQAKETKDTSTKEAELAAHQAAKPVAPVIPRVIYGDTTPEALTRGLAFEWPSGGVISSEGGAVFGGHGMGKDSQMRNMAVFNELWDGKPIRIDRRTSESYTVKGVRLTVAVQVQPATLSTFMNGSGSLARGTGYIARFLVTYPESTQGTRAYKKAPLHWPSLDRFRDRLEEVLAIMPVIEEGALKLSMLSLSEGAMAAWIDFYNQIEVQLGKGGALCDVRDVASKTADNAVRIAALFHVLTNSQGPISEMHIRGAARLAEWHLHESQRVFGGVMLSAGTSDAQKLDEWLIRRCNENGMTELPMRFINQYGPTAFRKKSALVPVLAELERLGRVKVGGEPARTIRVNPALLN</sequence>
<comment type="caution">
    <text evidence="2">The sequence shown here is derived from an EMBL/GenBank/DDBJ whole genome shotgun (WGS) entry which is preliminary data.</text>
</comment>
<dbReference type="InterPro" id="IPR015330">
    <property type="entry name" value="DNA_primase/pol_bifunc_N"/>
</dbReference>
<dbReference type="Pfam" id="PF09250">
    <property type="entry name" value="Prim-Pol"/>
    <property type="match status" value="1"/>
</dbReference>
<name>A0ABX0N556_9BURK</name>
<dbReference type="CDD" id="cd04859">
    <property type="entry name" value="Prim_Pol"/>
    <property type="match status" value="1"/>
</dbReference>